<dbReference type="Proteomes" id="UP000552864">
    <property type="component" value="Unassembled WGS sequence"/>
</dbReference>
<keyword evidence="2" id="KW-1185">Reference proteome</keyword>
<organism evidence="1 2">
    <name type="scientific">Chitinophaga eiseniae</name>
    <dbReference type="NCBI Taxonomy" id="634771"/>
    <lineage>
        <taxon>Bacteria</taxon>
        <taxon>Pseudomonadati</taxon>
        <taxon>Bacteroidota</taxon>
        <taxon>Chitinophagia</taxon>
        <taxon>Chitinophagales</taxon>
        <taxon>Chitinophagaceae</taxon>
        <taxon>Chitinophaga</taxon>
    </lineage>
</organism>
<evidence type="ECO:0000313" key="2">
    <source>
        <dbReference type="Proteomes" id="UP000552864"/>
    </source>
</evidence>
<protein>
    <submittedName>
        <fullName evidence="1">Uncharacterized protein</fullName>
    </submittedName>
</protein>
<reference evidence="1 2" key="1">
    <citation type="submission" date="2020-04" db="EMBL/GenBank/DDBJ databases">
        <authorList>
            <person name="Yin C."/>
        </authorList>
    </citation>
    <scope>NUCLEOTIDE SEQUENCE [LARGE SCALE GENOMIC DNA]</scope>
    <source>
        <strain evidence="1 2">Ak56</strain>
    </source>
</reference>
<dbReference type="EMBL" id="JABAHZ010000009">
    <property type="protein sequence ID" value="NLR82291.1"/>
    <property type="molecule type" value="Genomic_DNA"/>
</dbReference>
<comment type="caution">
    <text evidence="1">The sequence shown here is derived from an EMBL/GenBank/DDBJ whole genome shotgun (WGS) entry which is preliminary data.</text>
</comment>
<accession>A0A847SK68</accession>
<proteinExistence type="predicted"/>
<gene>
    <name evidence="1" type="ORF">HGH91_26985</name>
</gene>
<dbReference type="RefSeq" id="WP_168742240.1">
    <property type="nucleotide sequence ID" value="NZ_JABAHZ010000009.1"/>
</dbReference>
<name>A0A847SK68_9BACT</name>
<evidence type="ECO:0000313" key="1">
    <source>
        <dbReference type="EMBL" id="NLR82291.1"/>
    </source>
</evidence>
<sequence>MRKCSVIIGNAPEVVQRTVPAYATAYSHRGWKIHQIIDRVYVKEKARKDQGWEPTYDFAYVVARINAGESLRSPLTQLTGSKGYHAEIASIPSANQ</sequence>
<dbReference type="AlphaFoldDB" id="A0A847SK68"/>